<evidence type="ECO:0000313" key="2">
    <source>
        <dbReference type="Proteomes" id="UP000030694"/>
    </source>
</evidence>
<reference evidence="1 2" key="1">
    <citation type="submission" date="2013-02" db="EMBL/GenBank/DDBJ databases">
        <title>The Genome Annotation of Plasmodium falciparum CAMP/Malaysia.</title>
        <authorList>
            <consortium name="The Broad Institute Genome Sequencing Platform"/>
            <consortium name="The Broad Institute Genome Sequencing Center for Infectious Disease"/>
            <person name="Neafsey D."/>
            <person name="Hoffman S."/>
            <person name="Volkman S."/>
            <person name="Rosenthal P."/>
            <person name="Walker B."/>
            <person name="Young S.K."/>
            <person name="Zeng Q."/>
            <person name="Gargeya S."/>
            <person name="Fitzgerald M."/>
            <person name="Haas B."/>
            <person name="Abouelleil A."/>
            <person name="Allen A.W."/>
            <person name="Alvarado L."/>
            <person name="Arachchi H.M."/>
            <person name="Berlin A.M."/>
            <person name="Chapman S.B."/>
            <person name="Gainer-Dewar J."/>
            <person name="Goldberg J."/>
            <person name="Griggs A."/>
            <person name="Gujja S."/>
            <person name="Hansen M."/>
            <person name="Howarth C."/>
            <person name="Imamovic A."/>
            <person name="Ireland A."/>
            <person name="Larimer J."/>
            <person name="McCowan C."/>
            <person name="Murphy C."/>
            <person name="Pearson M."/>
            <person name="Poon T.W."/>
            <person name="Priest M."/>
            <person name="Roberts A."/>
            <person name="Saif S."/>
            <person name="Shea T."/>
            <person name="Sisk P."/>
            <person name="Sykes S."/>
            <person name="Wortman J."/>
            <person name="Nusbaum C."/>
            <person name="Birren B."/>
        </authorList>
    </citation>
    <scope>NUCLEOTIDE SEQUENCE [LARGE SCALE GENOMIC DNA]</scope>
    <source>
        <strain evidence="1 2">CAMP/Malaysia</strain>
    </source>
</reference>
<accession>A0A024X8D9</accession>
<dbReference type="Proteomes" id="UP000030694">
    <property type="component" value="Unassembled WGS sequence"/>
</dbReference>
<dbReference type="EMBL" id="KI927517">
    <property type="protein sequence ID" value="ETW61061.1"/>
    <property type="molecule type" value="Genomic_DNA"/>
</dbReference>
<protein>
    <submittedName>
        <fullName evidence="1">Uncharacterized protein</fullName>
    </submittedName>
</protein>
<dbReference type="AlphaFoldDB" id="A0A024X8D9"/>
<gene>
    <name evidence="1" type="ORF">PFMC_02929</name>
</gene>
<proteinExistence type="predicted"/>
<evidence type="ECO:0000313" key="1">
    <source>
        <dbReference type="EMBL" id="ETW61061.1"/>
    </source>
</evidence>
<sequence>MQYAFLDKGVLTTILLSISTLNLNYQFYLDVMKKHVYKKYEHFEVKYLCNILYSILLRLVNTLHKDDILNIMLNDIMYILLNNINKLKNEELKQAS</sequence>
<organism evidence="1 2">
    <name type="scientific">Plasmodium falciparum (isolate Camp / Malaysia)</name>
    <dbReference type="NCBI Taxonomy" id="5835"/>
    <lineage>
        <taxon>Eukaryota</taxon>
        <taxon>Sar</taxon>
        <taxon>Alveolata</taxon>
        <taxon>Apicomplexa</taxon>
        <taxon>Aconoidasida</taxon>
        <taxon>Haemosporida</taxon>
        <taxon>Plasmodiidae</taxon>
        <taxon>Plasmodium</taxon>
        <taxon>Plasmodium (Laverania)</taxon>
    </lineage>
</organism>
<name>A0A024X8D9_PLAFC</name>
<reference evidence="1 2" key="2">
    <citation type="submission" date="2013-02" db="EMBL/GenBank/DDBJ databases">
        <title>The Genome Sequence of Plasmodium falciparum CAMP/Malaysia.</title>
        <authorList>
            <consortium name="The Broad Institute Genome Sequencing Platform"/>
            <consortium name="The Broad Institute Genome Sequencing Center for Infectious Disease"/>
            <person name="Neafsey D."/>
            <person name="Cheeseman I."/>
            <person name="Volkman S."/>
            <person name="Adams J."/>
            <person name="Walker B."/>
            <person name="Young S.K."/>
            <person name="Zeng Q."/>
            <person name="Gargeya S."/>
            <person name="Fitzgerald M."/>
            <person name="Haas B."/>
            <person name="Abouelleil A."/>
            <person name="Alvarado L."/>
            <person name="Arachchi H.M."/>
            <person name="Berlin A.M."/>
            <person name="Chapman S.B."/>
            <person name="Dewar J."/>
            <person name="Goldberg J."/>
            <person name="Griggs A."/>
            <person name="Gujja S."/>
            <person name="Hansen M."/>
            <person name="Howarth C."/>
            <person name="Imamovic A."/>
            <person name="Larimer J."/>
            <person name="McCowan C."/>
            <person name="Murphy C."/>
            <person name="Neiman D."/>
            <person name="Pearson M."/>
            <person name="Priest M."/>
            <person name="Roberts A."/>
            <person name="Saif S."/>
            <person name="Shea T."/>
            <person name="Sisk P."/>
            <person name="Sykes S."/>
            <person name="Wortman J."/>
            <person name="Nusbaum C."/>
            <person name="Birren B."/>
        </authorList>
    </citation>
    <scope>NUCLEOTIDE SEQUENCE [LARGE SCALE GENOMIC DNA]</scope>
    <source>
        <strain evidence="1 2">CAMP/Malaysia</strain>
    </source>
</reference>